<keyword evidence="1" id="KW-1133">Transmembrane helix</keyword>
<dbReference type="Proteomes" id="UP000002743">
    <property type="component" value="Chromosome"/>
</dbReference>
<dbReference type="KEGG" id="mei:Msip34_1658"/>
<feature type="transmembrane region" description="Helical" evidence="1">
    <location>
        <begin position="7"/>
        <end position="27"/>
    </location>
</feature>
<evidence type="ECO:0000313" key="2">
    <source>
        <dbReference type="EMBL" id="ACT50903.1"/>
    </source>
</evidence>
<keyword evidence="3" id="KW-1185">Reference proteome</keyword>
<keyword evidence="1" id="KW-0812">Transmembrane</keyword>
<dbReference type="RefSeq" id="WP_015830318.1">
    <property type="nucleotide sequence ID" value="NC_012969.1"/>
</dbReference>
<dbReference type="HOGENOM" id="CLU_2917340_0_0_4"/>
<reference evidence="3" key="1">
    <citation type="submission" date="2009-07" db="EMBL/GenBank/DDBJ databases">
        <title>Complete sequence of chromosome of Methylovorus sp. SIP3-4.</title>
        <authorList>
            <person name="Lucas S."/>
            <person name="Copeland A."/>
            <person name="Lapidus A."/>
            <person name="Glavina del Rio T."/>
            <person name="Tice H."/>
            <person name="Bruce D."/>
            <person name="Goodwin L."/>
            <person name="Pitluck S."/>
            <person name="Clum A."/>
            <person name="Larimer F."/>
            <person name="Land M."/>
            <person name="Hauser L."/>
            <person name="Kyrpides N."/>
            <person name="Mikhailova N."/>
            <person name="Kayluzhnaya M."/>
            <person name="Chistoserdova L."/>
        </authorList>
    </citation>
    <scope>NUCLEOTIDE SEQUENCE [LARGE SCALE GENOMIC DNA]</scope>
    <source>
        <strain evidence="3">SIP3-4</strain>
    </source>
</reference>
<accession>C6XEC8</accession>
<gene>
    <name evidence="2" type="ordered locus">Msip34_1658</name>
</gene>
<protein>
    <submittedName>
        <fullName evidence="2">Uncharacterized protein</fullName>
    </submittedName>
</protein>
<organism evidence="2 3">
    <name type="scientific">Methylovorus glucosotrophus (strain SIP3-4)</name>
    <dbReference type="NCBI Taxonomy" id="582744"/>
    <lineage>
        <taxon>Bacteria</taxon>
        <taxon>Pseudomonadati</taxon>
        <taxon>Pseudomonadota</taxon>
        <taxon>Betaproteobacteria</taxon>
        <taxon>Nitrosomonadales</taxon>
        <taxon>Methylophilaceae</taxon>
        <taxon>Methylovorus</taxon>
    </lineage>
</organism>
<sequence precursor="true">MSRYTRTLMLIILIIVIVSILGGRAVIKERASYLGWGDTAACLTTAEQQSYISMHTDGRGF</sequence>
<dbReference type="AlphaFoldDB" id="C6XEC8"/>
<dbReference type="STRING" id="582744.Msip34_1658"/>
<dbReference type="EMBL" id="CP001674">
    <property type="protein sequence ID" value="ACT50903.1"/>
    <property type="molecule type" value="Genomic_DNA"/>
</dbReference>
<evidence type="ECO:0000313" key="3">
    <source>
        <dbReference type="Proteomes" id="UP000002743"/>
    </source>
</evidence>
<reference evidence="2 3" key="2">
    <citation type="journal article" date="2011" name="J. Bacteriol.">
        <title>Genomes of three methylotrophs from a single niche uncover genetic and metabolic divergence of Methylophilaceae.</title>
        <authorList>
            <person name="Lapidus A."/>
            <person name="Clum A."/>
            <person name="Labutti K."/>
            <person name="Kaluzhnaya M.G."/>
            <person name="Lim S."/>
            <person name="Beck D.A."/>
            <person name="Glavina Del Rio T."/>
            <person name="Nolan M."/>
            <person name="Mavromatis K."/>
            <person name="Huntemann M."/>
            <person name="Lucas S."/>
            <person name="Lidstrom M.E."/>
            <person name="Ivanova N."/>
            <person name="Chistoserdova L."/>
        </authorList>
    </citation>
    <scope>NUCLEOTIDE SEQUENCE [LARGE SCALE GENOMIC DNA]</scope>
    <source>
        <strain evidence="2 3">SIP3-4</strain>
    </source>
</reference>
<name>C6XEC8_METGS</name>
<proteinExistence type="predicted"/>
<keyword evidence="1" id="KW-0472">Membrane</keyword>
<evidence type="ECO:0000256" key="1">
    <source>
        <dbReference type="SAM" id="Phobius"/>
    </source>
</evidence>